<organism evidence="1 2">
    <name type="scientific">[Candida] jaroonii</name>
    <dbReference type="NCBI Taxonomy" id="467808"/>
    <lineage>
        <taxon>Eukaryota</taxon>
        <taxon>Fungi</taxon>
        <taxon>Dikarya</taxon>
        <taxon>Ascomycota</taxon>
        <taxon>Saccharomycotina</taxon>
        <taxon>Pichiomycetes</taxon>
        <taxon>Debaryomycetaceae</taxon>
        <taxon>Yamadazyma</taxon>
    </lineage>
</organism>
<protein>
    <submittedName>
        <fullName evidence="1">NADPH-dependent methylglyoxal reductase Grp2p</fullName>
    </submittedName>
</protein>
<evidence type="ECO:0000313" key="2">
    <source>
        <dbReference type="Proteomes" id="UP001152531"/>
    </source>
</evidence>
<accession>A0ACA9Y952</accession>
<dbReference type="EMBL" id="CALSDN010000006">
    <property type="protein sequence ID" value="CAH6721569.1"/>
    <property type="molecule type" value="Genomic_DNA"/>
</dbReference>
<name>A0ACA9Y952_9ASCO</name>
<gene>
    <name evidence="1" type="ORF">CLIB1444_06S05160</name>
</gene>
<sequence>MTTVFVSGASGFIAQHVVKQLIEKDYKVVGSVRSAAKGDQLKQDLDTPNFQYEIVEELSAPGAFDQALKKHPEVTVFLHTASPFRFDIEDIERDLLKPAIDGTKNALSSIKKYGPQVSKVVVTTSDIAMSYVNGDSSSPAITEDSWCDTTYEESLTNSFAGYRGSKTFAEKAAWEFVKQENPNFTLNTVAPTLVLGPQAFASGIRGTLNTSSEIINAVLKNGPDESTVPDINANFIDVRDVARAHLHAFESDVKNFRYLVVQSQFCLQYVLDALNKGIPSLKGKIPVGDGSKTEGLKSLPKVDNSRTRNLLGEFIPLEQSVVDSANQILNS</sequence>
<keyword evidence="2" id="KW-1185">Reference proteome</keyword>
<comment type="caution">
    <text evidence="1">The sequence shown here is derived from an EMBL/GenBank/DDBJ whole genome shotgun (WGS) entry which is preliminary data.</text>
</comment>
<reference evidence="1" key="1">
    <citation type="submission" date="2022-06" db="EMBL/GenBank/DDBJ databases">
        <authorList>
            <person name="Legras J.-L."/>
            <person name="Devillers H."/>
            <person name="Grondin C."/>
        </authorList>
    </citation>
    <scope>NUCLEOTIDE SEQUENCE</scope>
    <source>
        <strain evidence="1">CLIB 1444</strain>
    </source>
</reference>
<evidence type="ECO:0000313" key="1">
    <source>
        <dbReference type="EMBL" id="CAH6721569.1"/>
    </source>
</evidence>
<proteinExistence type="predicted"/>
<dbReference type="Proteomes" id="UP001152531">
    <property type="component" value="Unassembled WGS sequence"/>
</dbReference>